<feature type="region of interest" description="Disordered" evidence="11">
    <location>
        <begin position="813"/>
        <end position="834"/>
    </location>
</feature>
<keyword evidence="10 12" id="KW-0472">Membrane</keyword>
<dbReference type="GO" id="GO:0008289">
    <property type="term" value="F:lipid binding"/>
    <property type="evidence" value="ECO:0007669"/>
    <property type="project" value="UniProtKB-KW"/>
</dbReference>
<dbReference type="RefSeq" id="XP_007928800.1">
    <property type="nucleotide sequence ID" value="XM_007930609.1"/>
</dbReference>
<evidence type="ECO:0000313" key="15">
    <source>
        <dbReference type="EMBL" id="EME80087.1"/>
    </source>
</evidence>
<feature type="compositionally biased region" description="Acidic residues" evidence="11">
    <location>
        <begin position="93"/>
        <end position="103"/>
    </location>
</feature>
<dbReference type="STRING" id="383855.M3ARM5"/>
<dbReference type="VEuPathDB" id="FungiDB:MYCFIDRAFT_31880"/>
<dbReference type="CDD" id="cd04041">
    <property type="entry name" value="C2A_fungal"/>
    <property type="match status" value="1"/>
</dbReference>
<evidence type="ECO:0000256" key="5">
    <source>
        <dbReference type="ARBA" id="ARBA00022737"/>
    </source>
</evidence>
<feature type="compositionally biased region" description="Acidic residues" evidence="11">
    <location>
        <begin position="1141"/>
        <end position="1153"/>
    </location>
</feature>
<keyword evidence="6" id="KW-0256">Endoplasmic reticulum</keyword>
<dbReference type="GO" id="GO:0061817">
    <property type="term" value="P:endoplasmic reticulum-plasma membrane tethering"/>
    <property type="evidence" value="ECO:0007669"/>
    <property type="project" value="InterPro"/>
</dbReference>
<dbReference type="OrthoDB" id="419768at2759"/>
<feature type="compositionally biased region" description="Basic and acidic residues" evidence="11">
    <location>
        <begin position="119"/>
        <end position="140"/>
    </location>
</feature>
<feature type="region of interest" description="Disordered" evidence="11">
    <location>
        <begin position="1"/>
        <end position="140"/>
    </location>
</feature>
<dbReference type="PROSITE" id="PS50004">
    <property type="entry name" value="C2"/>
    <property type="match status" value="2"/>
</dbReference>
<dbReference type="InterPro" id="IPR037767">
    <property type="entry name" value="C2A_Mug190-like"/>
</dbReference>
<dbReference type="HOGENOM" id="CLU_002125_3_0_1"/>
<evidence type="ECO:0000256" key="4">
    <source>
        <dbReference type="ARBA" id="ARBA00022692"/>
    </source>
</evidence>
<feature type="transmembrane region" description="Helical" evidence="12">
    <location>
        <begin position="269"/>
        <end position="293"/>
    </location>
</feature>
<gene>
    <name evidence="15" type="ORF">MYCFIDRAFT_31880</name>
</gene>
<feature type="compositionally biased region" description="Basic and acidic residues" evidence="11">
    <location>
        <begin position="396"/>
        <end position="409"/>
    </location>
</feature>
<evidence type="ECO:0000256" key="6">
    <source>
        <dbReference type="ARBA" id="ARBA00022824"/>
    </source>
</evidence>
<evidence type="ECO:0000256" key="9">
    <source>
        <dbReference type="ARBA" id="ARBA00023121"/>
    </source>
</evidence>
<proteinExistence type="predicted"/>
<keyword evidence="16" id="KW-1185">Reference proteome</keyword>
<keyword evidence="9" id="KW-0446">Lipid-binding</keyword>
<reference evidence="15 16" key="1">
    <citation type="journal article" date="2012" name="PLoS Pathog.">
        <title>Diverse lifestyles and strategies of plant pathogenesis encoded in the genomes of eighteen Dothideomycetes fungi.</title>
        <authorList>
            <person name="Ohm R.A."/>
            <person name="Feau N."/>
            <person name="Henrissat B."/>
            <person name="Schoch C.L."/>
            <person name="Horwitz B.A."/>
            <person name="Barry K.W."/>
            <person name="Condon B.J."/>
            <person name="Copeland A.C."/>
            <person name="Dhillon B."/>
            <person name="Glaser F."/>
            <person name="Hesse C.N."/>
            <person name="Kosti I."/>
            <person name="LaButti K."/>
            <person name="Lindquist E.A."/>
            <person name="Lucas S."/>
            <person name="Salamov A.A."/>
            <person name="Bradshaw R.E."/>
            <person name="Ciuffetti L."/>
            <person name="Hamelin R.C."/>
            <person name="Kema G.H.J."/>
            <person name="Lawrence C."/>
            <person name="Scott J.A."/>
            <person name="Spatafora J.W."/>
            <person name="Turgeon B.G."/>
            <person name="de Wit P.J.G.M."/>
            <person name="Zhong S."/>
            <person name="Goodwin S.B."/>
            <person name="Grigoriev I.V."/>
        </authorList>
    </citation>
    <scope>NUCLEOTIDE SEQUENCE [LARGE SCALE GENOMIC DNA]</scope>
    <source>
        <strain evidence="15 16">CIRAD86</strain>
    </source>
</reference>
<dbReference type="CDD" id="cd04052">
    <property type="entry name" value="C2B_Tricalbin-like"/>
    <property type="match status" value="1"/>
</dbReference>
<evidence type="ECO:0008006" key="17">
    <source>
        <dbReference type="Google" id="ProtNLM"/>
    </source>
</evidence>
<evidence type="ECO:0000259" key="13">
    <source>
        <dbReference type="PROSITE" id="PS50004"/>
    </source>
</evidence>
<feature type="compositionally biased region" description="Basic and acidic residues" evidence="11">
    <location>
        <begin position="1"/>
        <end position="11"/>
    </location>
</feature>
<evidence type="ECO:0000256" key="8">
    <source>
        <dbReference type="ARBA" id="ARBA00023055"/>
    </source>
</evidence>
<feature type="transmembrane region" description="Helical" evidence="12">
    <location>
        <begin position="225"/>
        <end position="248"/>
    </location>
</feature>
<sequence>MSGNEDAERSRRNYIAPYNRHNPVPTIAKYRQEKEERLNAGEAAHYLEPSRTDRAKENWRAYWKGEEKTADEGAHHPHHKDEQQDAGAKSAEYDNEQVQDELEHEEHTIDTSEAAPIARDPKSIRKDIKKGREERAERTVTDPVTHLPVNISDFTSDSLKDVDENEVPFGKTARTATGLSNKRKSTKELESERKDMQEGLESINSLFPPPSYDVLRGDIVSINKLGITVGLLGTAAILLLAVGIEHILEPNRIARWTRSNERWWLYKSGVWAVLALLTIAAIWELVAGVRMWMANRINDVWEEQIWEANLEAKEREAKAHQTESVAWLNSLVSSVWPLINPDLFTSVADMLEDVMQASLPRLVQMVSVEDIGQGNESLRILGIRWLPSGAAARSVGDDGKLHKDDHSNDRAVPGKGEVDNDAGQTAVAEGMEAEEGDFINLEVAFAYRARASKSFRDRTKDIHMYLAFYLPGNIKLPVWVDMKGIIGTCRLRLQLTPDPPFFSLCTLTFLGQPKVDISCIPLFKRALNIMDLPLISNFVQSSVDAAMAEYVAPKSLTLDLKDMIAGDDFKKDTNARGVLVVDIMHGYDFKMGDAAIPLISEGGSDPHVSVGWAKFGKPMFSTRVLIKEMEPYWHERCYLLVTAQELNVDERLRVQLWDSDRFTADDDLGRIEVDLKQIMRSSDTNGKMCYRTDGFKALKAGESMPGKLEWQVGYFSKTRLQECQFEEQTYDESIRSQRDLDTKVEKTCERKLREAMIKKGRHSRTDQELKQQKEQERKVLEDAIIISAPPPDDYPSGIFSIVVHQITGLELETPGKSQVDKKAHHEDEEEEGKDLPSAYCTVIINHKKVFKTRTKPKNAKPFYNAGTERFIGDWRSAEVHVSVRDARVDENDALLGIVHLPLGEVFKHRAQVNGFYPLTGGVGYGRARISMVWRSVQLQAPPETVGWEYGTVEISPTISSSDIQSDLKDLKLKWHTNIGTGKMYPNNDGTWNTRRRTGKEATRSLFLPVHKRYASCLSLRFKKNNMVGKDTTAAFAVLWLKDLPDDEERDIELPIYTGDYDRAVANTLKEPGEKRVGTIKVKLTFWAGLGAAHQRWANKDQDLKQVMEVLDTARDNYESKKNAEELGILEGDGNDTSGSSSDEESDGSSDDEDEKKSVDGDEGKMNLIDQAKEYKKHAKQKHRHQRGLMQYKVRWRDGVNFFFSIY</sequence>
<keyword evidence="2" id="KW-0813">Transport</keyword>
<evidence type="ECO:0000256" key="3">
    <source>
        <dbReference type="ARBA" id="ARBA00022553"/>
    </source>
</evidence>
<dbReference type="Pfam" id="PF25669">
    <property type="entry name" value="SMP_MUG190-like"/>
    <property type="match status" value="1"/>
</dbReference>
<dbReference type="InterPro" id="IPR037765">
    <property type="entry name" value="C2B_Tricalbin"/>
</dbReference>
<keyword evidence="3" id="KW-0597">Phosphoprotein</keyword>
<feature type="region of interest" description="Disordered" evidence="11">
    <location>
        <begin position="170"/>
        <end position="195"/>
    </location>
</feature>
<feature type="domain" description="C2" evidence="13">
    <location>
        <begin position="780"/>
        <end position="916"/>
    </location>
</feature>
<feature type="domain" description="C2" evidence="13">
    <location>
        <begin position="559"/>
        <end position="688"/>
    </location>
</feature>
<evidence type="ECO:0000256" key="10">
    <source>
        <dbReference type="ARBA" id="ARBA00023136"/>
    </source>
</evidence>
<dbReference type="InterPro" id="IPR031468">
    <property type="entry name" value="SMP_LBD"/>
</dbReference>
<keyword evidence="7 12" id="KW-1133">Transmembrane helix</keyword>
<dbReference type="GeneID" id="19338825"/>
<feature type="domain" description="SMP-LTD" evidence="14">
    <location>
        <begin position="321"/>
        <end position="561"/>
    </location>
</feature>
<evidence type="ECO:0000256" key="7">
    <source>
        <dbReference type="ARBA" id="ARBA00022989"/>
    </source>
</evidence>
<dbReference type="InterPro" id="IPR000008">
    <property type="entry name" value="C2_dom"/>
</dbReference>
<dbReference type="Gene3D" id="2.60.40.150">
    <property type="entry name" value="C2 domain"/>
    <property type="match status" value="2"/>
</dbReference>
<evidence type="ECO:0000256" key="12">
    <source>
        <dbReference type="SAM" id="Phobius"/>
    </source>
</evidence>
<dbReference type="CDD" id="cd21676">
    <property type="entry name" value="SMP_Mug190"/>
    <property type="match status" value="1"/>
</dbReference>
<feature type="region of interest" description="Disordered" evidence="11">
    <location>
        <begin position="1121"/>
        <end position="1185"/>
    </location>
</feature>
<comment type="subcellular location">
    <subcellularLocation>
        <location evidence="1">Endoplasmic reticulum membrane</location>
    </subcellularLocation>
</comment>
<feature type="compositionally biased region" description="Basic and acidic residues" evidence="11">
    <location>
        <begin position="1154"/>
        <end position="1164"/>
    </location>
</feature>
<dbReference type="Proteomes" id="UP000016932">
    <property type="component" value="Unassembled WGS sequence"/>
</dbReference>
<evidence type="ECO:0000313" key="16">
    <source>
        <dbReference type="Proteomes" id="UP000016932"/>
    </source>
</evidence>
<feature type="region of interest" description="Disordered" evidence="11">
    <location>
        <begin position="396"/>
        <end position="421"/>
    </location>
</feature>
<dbReference type="Pfam" id="PF00168">
    <property type="entry name" value="C2"/>
    <property type="match status" value="2"/>
</dbReference>
<organism evidence="15 16">
    <name type="scientific">Pseudocercospora fijiensis (strain CIRAD86)</name>
    <name type="common">Black leaf streak disease fungus</name>
    <name type="synonym">Mycosphaerella fijiensis</name>
    <dbReference type="NCBI Taxonomy" id="383855"/>
    <lineage>
        <taxon>Eukaryota</taxon>
        <taxon>Fungi</taxon>
        <taxon>Dikarya</taxon>
        <taxon>Ascomycota</taxon>
        <taxon>Pezizomycotina</taxon>
        <taxon>Dothideomycetes</taxon>
        <taxon>Dothideomycetidae</taxon>
        <taxon>Mycosphaerellales</taxon>
        <taxon>Mycosphaerellaceae</taxon>
        <taxon>Pseudocercospora</taxon>
    </lineage>
</organism>
<dbReference type="GO" id="GO:0005789">
    <property type="term" value="C:endoplasmic reticulum membrane"/>
    <property type="evidence" value="ECO:0007669"/>
    <property type="project" value="UniProtKB-SubCell"/>
</dbReference>
<feature type="compositionally biased region" description="Basic and acidic residues" evidence="11">
    <location>
        <begin position="186"/>
        <end position="195"/>
    </location>
</feature>
<accession>M3ARM5</accession>
<dbReference type="AlphaFoldDB" id="M3ARM5"/>
<keyword evidence="8" id="KW-0445">Lipid transport</keyword>
<name>M3ARM5_PSEFD</name>
<dbReference type="PANTHER" id="PTHR47348:SF2">
    <property type="entry name" value="MEIOTICALLY UP-REGULATED 190 PROTEIN"/>
    <property type="match status" value="1"/>
</dbReference>
<feature type="compositionally biased region" description="Basic and acidic residues" evidence="11">
    <location>
        <begin position="48"/>
        <end position="83"/>
    </location>
</feature>
<keyword evidence="4 12" id="KW-0812">Transmembrane</keyword>
<feature type="compositionally biased region" description="Basic and acidic residues" evidence="11">
    <location>
        <begin position="30"/>
        <end position="39"/>
    </location>
</feature>
<feature type="compositionally biased region" description="Basic residues" evidence="11">
    <location>
        <begin position="1174"/>
        <end position="1185"/>
    </location>
</feature>
<protein>
    <recommendedName>
        <fullName evidence="17">C2 domain-containing protein</fullName>
    </recommendedName>
</protein>
<evidence type="ECO:0000256" key="2">
    <source>
        <dbReference type="ARBA" id="ARBA00022448"/>
    </source>
</evidence>
<evidence type="ECO:0000259" key="14">
    <source>
        <dbReference type="PROSITE" id="PS51847"/>
    </source>
</evidence>
<evidence type="ECO:0000256" key="1">
    <source>
        <dbReference type="ARBA" id="ARBA00004586"/>
    </source>
</evidence>
<dbReference type="GO" id="GO:0006869">
    <property type="term" value="P:lipid transport"/>
    <property type="evidence" value="ECO:0007669"/>
    <property type="project" value="UniProtKB-KW"/>
</dbReference>
<evidence type="ECO:0000256" key="11">
    <source>
        <dbReference type="SAM" id="MobiDB-lite"/>
    </source>
</evidence>
<dbReference type="EMBL" id="KB446561">
    <property type="protein sequence ID" value="EME80087.1"/>
    <property type="molecule type" value="Genomic_DNA"/>
</dbReference>
<dbReference type="InterPro" id="IPR035892">
    <property type="entry name" value="C2_domain_sf"/>
</dbReference>
<dbReference type="InterPro" id="IPR057349">
    <property type="entry name" value="C2_Mug190_3rd"/>
</dbReference>
<dbReference type="eggNOG" id="KOG1012">
    <property type="taxonomic scope" value="Eukaryota"/>
</dbReference>
<dbReference type="PANTHER" id="PTHR47348">
    <property type="entry name" value="MEIOTICALLY UP-REGULATED GENE 190 PROTEIN"/>
    <property type="match status" value="1"/>
</dbReference>
<dbReference type="Pfam" id="PF25331">
    <property type="entry name" value="C2_Mug190_3rd"/>
    <property type="match status" value="1"/>
</dbReference>
<dbReference type="SMART" id="SM00239">
    <property type="entry name" value="C2"/>
    <property type="match status" value="2"/>
</dbReference>
<keyword evidence="5" id="KW-0677">Repeat</keyword>
<dbReference type="SUPFAM" id="SSF49562">
    <property type="entry name" value="C2 domain (Calcium/lipid-binding domain, CaLB)"/>
    <property type="match status" value="2"/>
</dbReference>
<dbReference type="KEGG" id="pfj:MYCFIDRAFT_31880"/>
<dbReference type="PROSITE" id="PS51847">
    <property type="entry name" value="SMP"/>
    <property type="match status" value="1"/>
</dbReference>